<name>A0A7V8IFY6_9GAMM</name>
<sequence length="70" mass="7850">MFGNNVVHLIDQVGAFKSEMPGAFLKVTHAKILIFVFLLMGIIANMVHQSDGDITPIVRNRFAIQQVKRI</sequence>
<proteinExistence type="predicted"/>
<keyword evidence="1" id="KW-0812">Transmembrane</keyword>
<evidence type="ECO:0000256" key="1">
    <source>
        <dbReference type="SAM" id="Phobius"/>
    </source>
</evidence>
<evidence type="ECO:0000313" key="2">
    <source>
        <dbReference type="EMBL" id="KHN49458.1"/>
    </source>
</evidence>
<gene>
    <name evidence="2" type="ORF">OI69_17820</name>
</gene>
<keyword evidence="3" id="KW-1185">Reference proteome</keyword>
<evidence type="ECO:0000313" key="3">
    <source>
        <dbReference type="Proteomes" id="UP000053038"/>
    </source>
</evidence>
<dbReference type="AlphaFoldDB" id="A0A7V8IFY6"/>
<keyword evidence="1" id="KW-1133">Transmembrane helix</keyword>
<comment type="caution">
    <text evidence="2">The sequence shown here is derived from an EMBL/GenBank/DDBJ whole genome shotgun (WGS) entry which is preliminary data.</text>
</comment>
<accession>A0A7V8IFY6</accession>
<dbReference type="EMBL" id="JSXC01000060">
    <property type="protein sequence ID" value="KHN49458.1"/>
    <property type="molecule type" value="Genomic_DNA"/>
</dbReference>
<protein>
    <submittedName>
        <fullName evidence="2">Uncharacterized protein</fullName>
    </submittedName>
</protein>
<feature type="transmembrane region" description="Helical" evidence="1">
    <location>
        <begin position="28"/>
        <end position="47"/>
    </location>
</feature>
<keyword evidence="1" id="KW-0472">Membrane</keyword>
<organism evidence="2 3">
    <name type="scientific">Pectobacterium fontis</name>
    <dbReference type="NCBI Taxonomy" id="2558042"/>
    <lineage>
        <taxon>Bacteria</taxon>
        <taxon>Pseudomonadati</taxon>
        <taxon>Pseudomonadota</taxon>
        <taxon>Gammaproteobacteria</taxon>
        <taxon>Enterobacterales</taxon>
        <taxon>Pectobacteriaceae</taxon>
        <taxon>Pectobacterium</taxon>
    </lineage>
</organism>
<reference evidence="2 3" key="1">
    <citation type="submission" date="2014-10" db="EMBL/GenBank/DDBJ databases">
        <title>Genome sequence of Pectobacterium carotovorum M022.</title>
        <authorList>
            <person name="Chan K.-G."/>
            <person name="Tan W.-S."/>
        </authorList>
    </citation>
    <scope>NUCLEOTIDE SEQUENCE [LARGE SCALE GENOMIC DNA]</scope>
    <source>
        <strain evidence="2 3">M022</strain>
    </source>
</reference>
<dbReference type="Proteomes" id="UP000053038">
    <property type="component" value="Unassembled WGS sequence"/>
</dbReference>